<evidence type="ECO:0000256" key="5">
    <source>
        <dbReference type="ARBA" id="ARBA00023295"/>
    </source>
</evidence>
<dbReference type="Pfam" id="PF14200">
    <property type="entry name" value="RicinB_lectin_2"/>
    <property type="match status" value="2"/>
</dbReference>
<organism evidence="8 9">
    <name type="scientific">Sarcina ventriculi</name>
    <name type="common">Clostridium ventriculi</name>
    <dbReference type="NCBI Taxonomy" id="1267"/>
    <lineage>
        <taxon>Bacteria</taxon>
        <taxon>Bacillati</taxon>
        <taxon>Bacillota</taxon>
        <taxon>Clostridia</taxon>
        <taxon>Eubacteriales</taxon>
        <taxon>Clostridiaceae</taxon>
        <taxon>Sarcina</taxon>
    </lineage>
</organism>
<dbReference type="Proteomes" id="UP000095488">
    <property type="component" value="Unassembled WGS sequence"/>
</dbReference>
<dbReference type="EC" id="3.2.1.89" evidence="3 6"/>
<proteinExistence type="inferred from homology"/>
<reference evidence="8 9" key="1">
    <citation type="submission" date="2015-09" db="EMBL/GenBank/DDBJ databases">
        <authorList>
            <consortium name="Pathogen Informatics"/>
        </authorList>
    </citation>
    <scope>NUCLEOTIDE SEQUENCE [LARGE SCALE GENOMIC DNA]</scope>
    <source>
        <strain evidence="8 9">2789STDY5834858</strain>
    </source>
</reference>
<feature type="domain" description="Ricin B lectin" evidence="7">
    <location>
        <begin position="387"/>
        <end position="524"/>
    </location>
</feature>
<keyword evidence="4 6" id="KW-0378">Hydrolase</keyword>
<evidence type="ECO:0000256" key="6">
    <source>
        <dbReference type="RuleBase" id="RU361192"/>
    </source>
</evidence>
<name>A0ABM9UPX4_SARVE</name>
<dbReference type="PROSITE" id="PS50231">
    <property type="entry name" value="RICIN_B_LECTIN"/>
    <property type="match status" value="1"/>
</dbReference>
<evidence type="ECO:0000256" key="2">
    <source>
        <dbReference type="ARBA" id="ARBA00010687"/>
    </source>
</evidence>
<dbReference type="InterPro" id="IPR000772">
    <property type="entry name" value="Ricin_B_lectin"/>
</dbReference>
<dbReference type="SUPFAM" id="SSF50370">
    <property type="entry name" value="Ricin B-like lectins"/>
    <property type="match status" value="1"/>
</dbReference>
<dbReference type="RefSeq" id="WP_055258616.1">
    <property type="nucleotide sequence ID" value="NZ_CABIXL010000003.1"/>
</dbReference>
<evidence type="ECO:0000313" key="9">
    <source>
        <dbReference type="Proteomes" id="UP000095488"/>
    </source>
</evidence>
<gene>
    <name evidence="8" type="primary">ganB</name>
    <name evidence="8" type="ORF">ERS852473_01213</name>
</gene>
<dbReference type="InterPro" id="IPR035992">
    <property type="entry name" value="Ricin_B-like_lectins"/>
</dbReference>
<dbReference type="InterPro" id="IPR011683">
    <property type="entry name" value="Glyco_hydro_53"/>
</dbReference>
<dbReference type="SUPFAM" id="SSF51445">
    <property type="entry name" value="(Trans)glycosidases"/>
    <property type="match status" value="1"/>
</dbReference>
<sequence>MIKRISKPFILSLLSCLLVSNIGIDKTSVVANAANTSNTYSSSNIAKGADIGWVSQLEDIGIKWVNDNGNTEDPLKILKDKGIDSVRLRVFVDPPSNYTWTKRDGTVCYLGYSDKDSVVAMAKRAKELDMKIMIDFHYSDHFADPAYQDKPKAWENHTFNKLKEDVYNHTTEVMTALANEGIYPEWVQVGNETNSGMLWDDGYIWDGSSTPNVTSWSQLINEGYSAVKNISPSSKVILHLAHGYDNSLFRNIFDALKDAGTNYDVIGMSYYPYWEGSEYTDSINDIIYNLNDMSSRYNKDVMICEIGGLEDEATETYNLIKAAIKAVSDVPNGRGLGVFYWEPAVSSSVLPDEYPLGACTEISKNTLKFTTALDAFKDSAFNDLNTNSTYKIVNRISGKALNVSGGSHESGATIEQYTYYGWNSQKWKLISSGNGYYKIMNVGSGKVLDISKSSLQNGASNIQSNNNNGLNQQWKLIKTEDNYYKIQNRNSSKVLDIKASSKDECASSIQWEDNGGWNQMWILVEVD</sequence>
<protein>
    <recommendedName>
        <fullName evidence="3 6">Arabinogalactan endo-beta-1,4-galactanase</fullName>
        <ecNumber evidence="3 6">3.2.1.89</ecNumber>
    </recommendedName>
</protein>
<keyword evidence="9" id="KW-1185">Reference proteome</keyword>
<dbReference type="PANTHER" id="PTHR34983">
    <property type="entry name" value="ARABINOGALACTAN ENDO-BETA-1,4-GALACTANASE A"/>
    <property type="match status" value="1"/>
</dbReference>
<dbReference type="Gene3D" id="3.20.20.80">
    <property type="entry name" value="Glycosidases"/>
    <property type="match status" value="1"/>
</dbReference>
<keyword evidence="5 6" id="KW-0326">Glycosidase</keyword>
<dbReference type="EMBL" id="CYZR01000003">
    <property type="protein sequence ID" value="CUN83092.1"/>
    <property type="molecule type" value="Genomic_DNA"/>
</dbReference>
<evidence type="ECO:0000259" key="7">
    <source>
        <dbReference type="SMART" id="SM00458"/>
    </source>
</evidence>
<evidence type="ECO:0000256" key="1">
    <source>
        <dbReference type="ARBA" id="ARBA00001695"/>
    </source>
</evidence>
<evidence type="ECO:0000256" key="4">
    <source>
        <dbReference type="ARBA" id="ARBA00022801"/>
    </source>
</evidence>
<evidence type="ECO:0000256" key="3">
    <source>
        <dbReference type="ARBA" id="ARBA00012556"/>
    </source>
</evidence>
<comment type="catalytic activity">
    <reaction evidence="1 6">
        <text>The enzyme specifically hydrolyzes (1-&gt;4)-beta-D-galactosidic linkages in type I arabinogalactans.</text>
        <dbReference type="EC" id="3.2.1.89"/>
    </reaction>
</comment>
<dbReference type="InterPro" id="IPR017853">
    <property type="entry name" value="GH"/>
</dbReference>
<comment type="caution">
    <text evidence="8">The sequence shown here is derived from an EMBL/GenBank/DDBJ whole genome shotgun (WGS) entry which is preliminary data.</text>
</comment>
<dbReference type="SMART" id="SM00458">
    <property type="entry name" value="RICIN"/>
    <property type="match status" value="1"/>
</dbReference>
<evidence type="ECO:0000313" key="8">
    <source>
        <dbReference type="EMBL" id="CUN83092.1"/>
    </source>
</evidence>
<dbReference type="PANTHER" id="PTHR34983:SF1">
    <property type="entry name" value="ARABINOGALACTAN ENDO-BETA-1,4-GALACTANASE A"/>
    <property type="match status" value="1"/>
</dbReference>
<dbReference type="Pfam" id="PF07745">
    <property type="entry name" value="Glyco_hydro_53"/>
    <property type="match status" value="1"/>
</dbReference>
<dbReference type="Gene3D" id="2.80.10.50">
    <property type="match status" value="3"/>
</dbReference>
<dbReference type="GO" id="GO:0031218">
    <property type="term" value="F:arabinogalactan endo-1,4-beta-galactosidase activity"/>
    <property type="evidence" value="ECO:0007669"/>
    <property type="project" value="UniProtKB-EC"/>
</dbReference>
<accession>A0ABM9UPX4</accession>
<comment type="similarity">
    <text evidence="2 6">Belongs to the glycosyl hydrolase 53 family.</text>
</comment>